<reference evidence="15" key="1">
    <citation type="submission" date="2025-08" db="UniProtKB">
        <authorList>
            <consortium name="RefSeq"/>
        </authorList>
    </citation>
    <scope>IDENTIFICATION</scope>
    <source>
        <tissue evidence="15">Whole body</tissue>
    </source>
</reference>
<evidence type="ECO:0000256" key="8">
    <source>
        <dbReference type="ARBA" id="ARBA00023306"/>
    </source>
</evidence>
<comment type="subunit">
    <text evidence="10">Component of the NDC80 complex.</text>
</comment>
<keyword evidence="2 10" id="KW-0158">Chromosome</keyword>
<comment type="subcellular location">
    <subcellularLocation>
        <location evidence="10">Chromosome</location>
        <location evidence="10">Centromere</location>
        <location evidence="10">Kinetochore</location>
    </subcellularLocation>
    <subcellularLocation>
        <location evidence="10">Nucleus</location>
    </subcellularLocation>
</comment>
<dbReference type="InterPro" id="IPR038273">
    <property type="entry name" value="Ndc80_sf"/>
</dbReference>
<evidence type="ECO:0000256" key="12">
    <source>
        <dbReference type="SAM" id="MobiDB-lite"/>
    </source>
</evidence>
<keyword evidence="4 10" id="KW-0498">Mitosis</keyword>
<name>A0ABM1ICA7_POLDO</name>
<evidence type="ECO:0000256" key="4">
    <source>
        <dbReference type="ARBA" id="ARBA00022776"/>
    </source>
</evidence>
<protein>
    <recommendedName>
        <fullName evidence="10">Kinetochore protein NDC80</fullName>
    </recommendedName>
</protein>
<evidence type="ECO:0000256" key="2">
    <source>
        <dbReference type="ARBA" id="ARBA00022454"/>
    </source>
</evidence>
<dbReference type="PANTHER" id="PTHR10643">
    <property type="entry name" value="KINETOCHORE PROTEIN NDC80"/>
    <property type="match status" value="1"/>
</dbReference>
<dbReference type="InterPro" id="IPR005550">
    <property type="entry name" value="Kinetochore_Ndc80"/>
</dbReference>
<proteinExistence type="inferred from homology"/>
<dbReference type="InterPro" id="IPR055260">
    <property type="entry name" value="Ndc80_CH"/>
</dbReference>
<comment type="similarity">
    <text evidence="1 10">Belongs to the NDC80/HEC1 family.</text>
</comment>
<feature type="coiled-coil region" evidence="11">
    <location>
        <begin position="279"/>
        <end position="401"/>
    </location>
</feature>
<dbReference type="Pfam" id="PF03801">
    <property type="entry name" value="Ndc80_HEC"/>
    <property type="match status" value="1"/>
</dbReference>
<feature type="domain" description="Kinetochore protein Ndc80 CH" evidence="13">
    <location>
        <begin position="119"/>
        <end position="239"/>
    </location>
</feature>
<dbReference type="PANTHER" id="PTHR10643:SF2">
    <property type="entry name" value="KINETOCHORE PROTEIN NDC80 HOMOLOG"/>
    <property type="match status" value="1"/>
</dbReference>
<evidence type="ECO:0000313" key="14">
    <source>
        <dbReference type="Proteomes" id="UP000694924"/>
    </source>
</evidence>
<dbReference type="Gene3D" id="1.10.418.30">
    <property type="entry name" value="Ncd80 complex, Ncd80 subunit"/>
    <property type="match status" value="1"/>
</dbReference>
<accession>A0ABM1ICA7</accession>
<keyword evidence="6 11" id="KW-0175">Coiled coil</keyword>
<keyword evidence="3 10" id="KW-0132">Cell division</keyword>
<feature type="region of interest" description="Disordered" evidence="12">
    <location>
        <begin position="42"/>
        <end position="123"/>
    </location>
</feature>
<organism evidence="14 15">
    <name type="scientific">Polistes dominula</name>
    <name type="common">European paper wasp</name>
    <name type="synonym">Vespa dominula</name>
    <dbReference type="NCBI Taxonomy" id="743375"/>
    <lineage>
        <taxon>Eukaryota</taxon>
        <taxon>Metazoa</taxon>
        <taxon>Ecdysozoa</taxon>
        <taxon>Arthropoda</taxon>
        <taxon>Hexapoda</taxon>
        <taxon>Insecta</taxon>
        <taxon>Pterygota</taxon>
        <taxon>Neoptera</taxon>
        <taxon>Endopterygota</taxon>
        <taxon>Hymenoptera</taxon>
        <taxon>Apocrita</taxon>
        <taxon>Aculeata</taxon>
        <taxon>Vespoidea</taxon>
        <taxon>Vespidae</taxon>
        <taxon>Polistinae</taxon>
        <taxon>Polistini</taxon>
        <taxon>Polistes</taxon>
    </lineage>
</organism>
<evidence type="ECO:0000256" key="7">
    <source>
        <dbReference type="ARBA" id="ARBA00023242"/>
    </source>
</evidence>
<keyword evidence="14" id="KW-1185">Reference proteome</keyword>
<evidence type="ECO:0000256" key="6">
    <source>
        <dbReference type="ARBA" id="ARBA00023054"/>
    </source>
</evidence>
<gene>
    <name evidence="15" type="primary">LOC107067130</name>
</gene>
<dbReference type="RefSeq" id="XP_015177844.1">
    <property type="nucleotide sequence ID" value="XM_015322358.1"/>
</dbReference>
<evidence type="ECO:0000259" key="13">
    <source>
        <dbReference type="Pfam" id="PF03801"/>
    </source>
</evidence>
<keyword evidence="9 10" id="KW-0137">Centromere</keyword>
<keyword evidence="5 10" id="KW-0995">Kinetochore</keyword>
<evidence type="ECO:0000256" key="3">
    <source>
        <dbReference type="ARBA" id="ARBA00022618"/>
    </source>
</evidence>
<evidence type="ECO:0000256" key="10">
    <source>
        <dbReference type="RuleBase" id="RU368072"/>
    </source>
</evidence>
<feature type="coiled-coil region" evidence="11">
    <location>
        <begin position="510"/>
        <end position="610"/>
    </location>
</feature>
<dbReference type="Proteomes" id="UP000694924">
    <property type="component" value="Unplaced"/>
</dbReference>
<evidence type="ECO:0000256" key="9">
    <source>
        <dbReference type="ARBA" id="ARBA00023328"/>
    </source>
</evidence>
<evidence type="ECO:0000256" key="11">
    <source>
        <dbReference type="SAM" id="Coils"/>
    </source>
</evidence>
<evidence type="ECO:0000256" key="1">
    <source>
        <dbReference type="ARBA" id="ARBA00007050"/>
    </source>
</evidence>
<keyword evidence="8 10" id="KW-0131">Cell cycle</keyword>
<dbReference type="GeneID" id="107067130"/>
<comment type="function">
    <text evidence="10">Acts as a component of the essential kinetochore-associated NDC80 complex, which is required for chromosome segregation and spindle checkpoint activity.</text>
</comment>
<evidence type="ECO:0000256" key="5">
    <source>
        <dbReference type="ARBA" id="ARBA00022838"/>
    </source>
</evidence>
<sequence length="636" mass="74305">MQNNSTKRRSSSNPIRISSIDKVDKSLIKNDTRKTFSVKTKTSFSTSDVSHIPRPRMRSSSCDSEKNRLSTLKNTGKSMLHLPTTPATPSNSNVRKHNMMSLSTGRRTPSKDRASNIGAKGARKDTRTLLDRNYQAQMLHKIDSYIHEIQCSSMLNSNGSLKPITLKMFVEVSDLLVKLIDPKQTLTLANYIEQLPKTAKKLHYPGMISKSLLKTANTPHSWPYVLGWLCWLVEVCQIKDLAYNSFQLDNLPFIGTEQQMKDNRNSFFFMLKIYAAWNNENLDEEATLVNEYLQDIEKQYGVTENDLTEAYAALDKEELSLQETERQLKDIDTDVQNLKDVLMSLEKDAAKQSNDIKAQEEYIKNLNIEKEQFQIQNKRFYEKIQIQNKQYKELLSVIKEQPMSKREKEDILNKCLELKTYIQQFDEHLKDMQKDIYKLDIKIASVNSNLNKIVLNYNQEIFKHFGSDTNIDVEELKMPEKDMLDPNIMDNLNSKANLMNELKDGWIKNLTKLESYIEADTNKLELLQRQMKTLEEENVILHNKLKDKKAHINDWKNEENTLREQIQILQNEIQSYKEMTPNLQGVTSELEELKEKLDAVRRRKLYIEQNGKRFFEKLYETLGEHRNELHKILKKD</sequence>
<evidence type="ECO:0000313" key="15">
    <source>
        <dbReference type="RefSeq" id="XP_015177844.1"/>
    </source>
</evidence>
<keyword evidence="7 10" id="KW-0539">Nucleus</keyword>